<dbReference type="EMBL" id="MN033766">
    <property type="protein sequence ID" value="QDH87978.1"/>
    <property type="molecule type" value="Genomic_RNA"/>
</dbReference>
<reference evidence="1" key="1">
    <citation type="submission" date="2019-05" db="EMBL/GenBank/DDBJ databases">
        <title>Metatranscriptomic reconstruction reveals RNA viruses with the potential to shape carbon cycling in soil.</title>
        <authorList>
            <person name="Starr E.P."/>
            <person name="Nuccio E."/>
            <person name="Pett-Ridge J."/>
            <person name="Banfield J.F."/>
            <person name="Firestone M.K."/>
        </authorList>
    </citation>
    <scope>NUCLEOTIDE SEQUENCE</scope>
    <source>
        <strain evidence="1">H3_Rhizo_37_scaffold_114</strain>
    </source>
</reference>
<organism evidence="1">
    <name type="scientific">Leviviridae sp</name>
    <dbReference type="NCBI Taxonomy" id="2027243"/>
    <lineage>
        <taxon>Viruses</taxon>
        <taxon>Riboviria</taxon>
        <taxon>Orthornavirae</taxon>
        <taxon>Lenarviricota</taxon>
        <taxon>Leviviricetes</taxon>
        <taxon>Norzivirales</taxon>
        <taxon>Fiersviridae</taxon>
    </lineage>
</organism>
<protein>
    <submittedName>
        <fullName evidence="1">Uncharacterized protein</fullName>
    </submittedName>
</protein>
<sequence length="117" mass="12510">MYTDPQTVTVSTIAKSLARTESGDHTGAFESTVDGLVLSISHALARRNRSTVRLDCSKTSADPLVPSTNRPYSMSVYLVLDCPPQGFSTAEVSANAKALVDWLAIAGNQTKLVNHES</sequence>
<evidence type="ECO:0000313" key="1">
    <source>
        <dbReference type="EMBL" id="QDH87978.1"/>
    </source>
</evidence>
<name>A0A514D301_9VIRU</name>
<proteinExistence type="predicted"/>
<accession>A0A514D301</accession>
<gene>
    <name evidence="1" type="ORF">H3Rhizo37114_000002</name>
</gene>